<dbReference type="STRING" id="104663.SAMN04488121_101570"/>
<dbReference type="AlphaFoldDB" id="A0A1G7HRI3"/>
<accession>A0A1G7HRI3</accession>
<proteinExistence type="predicted"/>
<evidence type="ECO:0000313" key="4">
    <source>
        <dbReference type="Proteomes" id="UP000199045"/>
    </source>
</evidence>
<reference evidence="3 4" key="1">
    <citation type="submission" date="2016-10" db="EMBL/GenBank/DDBJ databases">
        <authorList>
            <person name="de Groot N.N."/>
        </authorList>
    </citation>
    <scope>NUCLEOTIDE SEQUENCE [LARGE SCALE GENOMIC DNA]</scope>
    <source>
        <strain evidence="3 4">DSM 527</strain>
    </source>
</reference>
<dbReference type="Proteomes" id="UP000199045">
    <property type="component" value="Unassembled WGS sequence"/>
</dbReference>
<dbReference type="RefSeq" id="WP_089828711.1">
    <property type="nucleotide sequence ID" value="NZ_FNBN01000001.1"/>
</dbReference>
<evidence type="ECO:0000259" key="2">
    <source>
        <dbReference type="SMART" id="SM00306"/>
    </source>
</evidence>
<dbReference type="Gene3D" id="2.170.16.10">
    <property type="entry name" value="Hedgehog/Intein (Hint) domain"/>
    <property type="match status" value="1"/>
</dbReference>
<evidence type="ECO:0000313" key="3">
    <source>
        <dbReference type="EMBL" id="SDF02884.1"/>
    </source>
</evidence>
<organism evidence="3 4">
    <name type="scientific">Chitinophaga filiformis</name>
    <name type="common">Myxococcus filiformis</name>
    <name type="synonym">Flexibacter filiformis</name>
    <dbReference type="NCBI Taxonomy" id="104663"/>
    <lineage>
        <taxon>Bacteria</taxon>
        <taxon>Pseudomonadati</taxon>
        <taxon>Bacteroidota</taxon>
        <taxon>Chitinophagia</taxon>
        <taxon>Chitinophagales</taxon>
        <taxon>Chitinophagaceae</taxon>
        <taxon>Chitinophaga</taxon>
    </lineage>
</organism>
<name>A0A1G7HRI3_CHIFI</name>
<feature type="chain" id="PRO_5011741234" evidence="1">
    <location>
        <begin position="20"/>
        <end position="327"/>
    </location>
</feature>
<feature type="domain" description="Hint" evidence="2">
    <location>
        <begin position="170"/>
        <end position="282"/>
    </location>
</feature>
<dbReference type="SUPFAM" id="SSF51294">
    <property type="entry name" value="Hedgehog/intein (Hint) domain"/>
    <property type="match status" value="1"/>
</dbReference>
<dbReference type="PROSITE" id="PS50817">
    <property type="entry name" value="INTEIN_N_TER"/>
    <property type="match status" value="1"/>
</dbReference>
<protein>
    <submittedName>
        <fullName evidence="3">Intein N-terminal splicing region</fullName>
    </submittedName>
</protein>
<evidence type="ECO:0000256" key="1">
    <source>
        <dbReference type="SAM" id="SignalP"/>
    </source>
</evidence>
<dbReference type="GO" id="GO:0016539">
    <property type="term" value="P:intein-mediated protein splicing"/>
    <property type="evidence" value="ECO:0007669"/>
    <property type="project" value="InterPro"/>
</dbReference>
<keyword evidence="1" id="KW-0732">Signal</keyword>
<dbReference type="InterPro" id="IPR036844">
    <property type="entry name" value="Hint_dom_sf"/>
</dbReference>
<gene>
    <name evidence="3" type="ORF">SAMN04488121_101570</name>
</gene>
<dbReference type="OrthoDB" id="645009at2"/>
<dbReference type="SMART" id="SM00306">
    <property type="entry name" value="HintN"/>
    <property type="match status" value="1"/>
</dbReference>
<feature type="signal peptide" evidence="1">
    <location>
        <begin position="1"/>
        <end position="19"/>
    </location>
</feature>
<dbReference type="EMBL" id="FNBN01000001">
    <property type="protein sequence ID" value="SDF02884.1"/>
    <property type="molecule type" value="Genomic_DNA"/>
</dbReference>
<dbReference type="InterPro" id="IPR006141">
    <property type="entry name" value="Intein_N"/>
</dbReference>
<sequence length="327" mass="36552">MKKYLLTLISSVCILQAMAQSRPITTAEYVKAKSFTVKDLDNDTYVKFNNAYVLDRYEMRKPYFITGDDGQKKRIDLYRLVAKDSMQEIATVIFYTNESGKLYTAVMPLFNSNADIWNQYFEDIHAIDKVEKNYVLKLSYVLSKEFSYQLYKTMNAGKNVKEEAGTYGTDICFPGDQLVTLANGTQKELRDIHPGDEIISPDAATHQTSIIRVKELVKHTAENYAITRLLVMHAAEQEAAGAHVVTLSGKVLQATPNHPVLTIAGKKQMGTVTAGDQLLCMDEHTKTLVTYTVVNKTEAAGGKQAVYNIVAEGGDAFMMNNIMVLQK</sequence>
<dbReference type="CDD" id="cd00081">
    <property type="entry name" value="Hint"/>
    <property type="match status" value="1"/>
</dbReference>
<dbReference type="InterPro" id="IPR003587">
    <property type="entry name" value="Hint_dom_N"/>
</dbReference>